<keyword evidence="2" id="KW-0732">Signal</keyword>
<gene>
    <name evidence="3" type="ORF">D5H75_39055</name>
</gene>
<evidence type="ECO:0000256" key="1">
    <source>
        <dbReference type="SAM" id="MobiDB-lite"/>
    </source>
</evidence>
<evidence type="ECO:0000313" key="4">
    <source>
        <dbReference type="Proteomes" id="UP000265768"/>
    </source>
</evidence>
<feature type="region of interest" description="Disordered" evidence="1">
    <location>
        <begin position="48"/>
        <end position="67"/>
    </location>
</feature>
<dbReference type="EMBL" id="QZEY01000029">
    <property type="protein sequence ID" value="RJL20672.1"/>
    <property type="molecule type" value="Genomic_DNA"/>
</dbReference>
<feature type="compositionally biased region" description="Basic and acidic residues" evidence="1">
    <location>
        <begin position="52"/>
        <end position="67"/>
    </location>
</feature>
<evidence type="ECO:0000256" key="2">
    <source>
        <dbReference type="SAM" id="SignalP"/>
    </source>
</evidence>
<dbReference type="AlphaFoldDB" id="A0A3A4A712"/>
<feature type="signal peptide" evidence="2">
    <location>
        <begin position="1"/>
        <end position="21"/>
    </location>
</feature>
<feature type="chain" id="PRO_5038574863" evidence="2">
    <location>
        <begin position="22"/>
        <end position="83"/>
    </location>
</feature>
<keyword evidence="4" id="KW-1185">Reference proteome</keyword>
<comment type="caution">
    <text evidence="3">The sequence shown here is derived from an EMBL/GenBank/DDBJ whole genome shotgun (WGS) entry which is preliminary data.</text>
</comment>
<organism evidence="3 4">
    <name type="scientific">Bailinhaonella thermotolerans</name>
    <dbReference type="NCBI Taxonomy" id="1070861"/>
    <lineage>
        <taxon>Bacteria</taxon>
        <taxon>Bacillati</taxon>
        <taxon>Actinomycetota</taxon>
        <taxon>Actinomycetes</taxon>
        <taxon>Streptosporangiales</taxon>
        <taxon>Streptosporangiaceae</taxon>
        <taxon>Bailinhaonella</taxon>
    </lineage>
</organism>
<proteinExistence type="predicted"/>
<dbReference type="Proteomes" id="UP000265768">
    <property type="component" value="Unassembled WGS sequence"/>
</dbReference>
<name>A0A3A4A712_9ACTN</name>
<accession>A0A3A4A712</accession>
<evidence type="ECO:0000313" key="3">
    <source>
        <dbReference type="EMBL" id="RJL20672.1"/>
    </source>
</evidence>
<dbReference type="RefSeq" id="WP_119931676.1">
    <property type="nucleotide sequence ID" value="NZ_QZEY01000029.1"/>
</dbReference>
<reference evidence="3 4" key="1">
    <citation type="submission" date="2018-09" db="EMBL/GenBank/DDBJ databases">
        <title>YIM 75507 draft genome.</title>
        <authorList>
            <person name="Tang S."/>
            <person name="Feng Y."/>
        </authorList>
    </citation>
    <scope>NUCLEOTIDE SEQUENCE [LARGE SCALE GENOMIC DNA]</scope>
    <source>
        <strain evidence="3 4">YIM 75507</strain>
    </source>
</reference>
<sequence>MKIRTAAAALAIGAIAGSLFAAPAFADEDEGVMGIINSSEGFDVEIFEDEDNGKHDEEDKDGREHWQDAMDTSFDLDVFDRIR</sequence>
<protein>
    <submittedName>
        <fullName evidence="3">Uncharacterized protein</fullName>
    </submittedName>
</protein>